<evidence type="ECO:0000313" key="2">
    <source>
        <dbReference type="EMBL" id="CAI9295305.1"/>
    </source>
</evidence>
<evidence type="ECO:0000256" key="1">
    <source>
        <dbReference type="SAM" id="MobiDB-lite"/>
    </source>
</evidence>
<feature type="region of interest" description="Disordered" evidence="1">
    <location>
        <begin position="1"/>
        <end position="24"/>
    </location>
</feature>
<keyword evidence="3" id="KW-1185">Reference proteome</keyword>
<dbReference type="EMBL" id="OX465083">
    <property type="protein sequence ID" value="CAI9295305.1"/>
    <property type="molecule type" value="Genomic_DNA"/>
</dbReference>
<feature type="compositionally biased region" description="Polar residues" evidence="1">
    <location>
        <begin position="1"/>
        <end position="14"/>
    </location>
</feature>
<accession>A0AA35ZMB9</accession>
<reference evidence="2" key="1">
    <citation type="submission" date="2023-04" db="EMBL/GenBank/DDBJ databases">
        <authorList>
            <person name="Vijverberg K."/>
            <person name="Xiong W."/>
            <person name="Schranz E."/>
        </authorList>
    </citation>
    <scope>NUCLEOTIDE SEQUENCE</scope>
</reference>
<organism evidence="2 3">
    <name type="scientific">Lactuca saligna</name>
    <name type="common">Willowleaf lettuce</name>
    <dbReference type="NCBI Taxonomy" id="75948"/>
    <lineage>
        <taxon>Eukaryota</taxon>
        <taxon>Viridiplantae</taxon>
        <taxon>Streptophyta</taxon>
        <taxon>Embryophyta</taxon>
        <taxon>Tracheophyta</taxon>
        <taxon>Spermatophyta</taxon>
        <taxon>Magnoliopsida</taxon>
        <taxon>eudicotyledons</taxon>
        <taxon>Gunneridae</taxon>
        <taxon>Pentapetalae</taxon>
        <taxon>asterids</taxon>
        <taxon>campanulids</taxon>
        <taxon>Asterales</taxon>
        <taxon>Asteraceae</taxon>
        <taxon>Cichorioideae</taxon>
        <taxon>Cichorieae</taxon>
        <taxon>Lactucinae</taxon>
        <taxon>Lactuca</taxon>
    </lineage>
</organism>
<dbReference type="Proteomes" id="UP001177003">
    <property type="component" value="Chromosome 7"/>
</dbReference>
<evidence type="ECO:0000313" key="3">
    <source>
        <dbReference type="Proteomes" id="UP001177003"/>
    </source>
</evidence>
<sequence>MWRSSGTAVGSVNASEKRASNVRESDGVCDGRCLAMSFDGEEAEEGITHSNCRYVDGGMLRQPTVLLPLLPPDRKNTKMGLLAIDTEGRKEAAKQQV</sequence>
<feature type="compositionally biased region" description="Basic and acidic residues" evidence="1">
    <location>
        <begin position="15"/>
        <end position="24"/>
    </location>
</feature>
<proteinExistence type="predicted"/>
<protein>
    <submittedName>
        <fullName evidence="2">Uncharacterized protein</fullName>
    </submittedName>
</protein>
<name>A0AA35ZMB9_LACSI</name>
<gene>
    <name evidence="2" type="ORF">LSALG_LOCUS34254</name>
</gene>
<dbReference type="AlphaFoldDB" id="A0AA35ZMB9"/>